<evidence type="ECO:0000256" key="4">
    <source>
        <dbReference type="ARBA" id="ARBA00022824"/>
    </source>
</evidence>
<reference evidence="11" key="1">
    <citation type="submission" date="2021-06" db="EMBL/GenBank/DDBJ databases">
        <authorList>
            <person name="Kallberg Y."/>
            <person name="Tangrot J."/>
            <person name="Rosling A."/>
        </authorList>
    </citation>
    <scope>NUCLEOTIDE SEQUENCE</scope>
    <source>
        <strain evidence="11">MT106</strain>
    </source>
</reference>
<keyword evidence="3 9" id="KW-0812">Transmembrane</keyword>
<dbReference type="FunFam" id="2.10.250.10:FF:000001">
    <property type="entry name" value="Calnexin homolog"/>
    <property type="match status" value="1"/>
</dbReference>
<dbReference type="InterPro" id="IPR018124">
    <property type="entry name" value="Calret/calnex_CS"/>
</dbReference>
<dbReference type="PANTHER" id="PTHR11073">
    <property type="entry name" value="CALRETICULIN AND CALNEXIN"/>
    <property type="match status" value="1"/>
</dbReference>
<dbReference type="Pfam" id="PF00262">
    <property type="entry name" value="Calreticulin"/>
    <property type="match status" value="1"/>
</dbReference>
<dbReference type="PROSITE" id="PS00804">
    <property type="entry name" value="CALRETICULIN_2"/>
    <property type="match status" value="1"/>
</dbReference>
<evidence type="ECO:0000256" key="9">
    <source>
        <dbReference type="RuleBase" id="RU362126"/>
    </source>
</evidence>
<keyword evidence="6 9" id="KW-0472">Membrane</keyword>
<keyword evidence="8" id="KW-1015">Disulfide bond</keyword>
<evidence type="ECO:0000256" key="6">
    <source>
        <dbReference type="ARBA" id="ARBA00023136"/>
    </source>
</evidence>
<evidence type="ECO:0000256" key="2">
    <source>
        <dbReference type="ARBA" id="ARBA00010983"/>
    </source>
</evidence>
<dbReference type="InterPro" id="IPR009033">
    <property type="entry name" value="Calreticulin/calnexin_P_dom_sf"/>
</dbReference>
<comment type="caution">
    <text evidence="11">The sequence shown here is derived from an EMBL/GenBank/DDBJ whole genome shotgun (WGS) entry which is preliminary data.</text>
</comment>
<dbReference type="GO" id="GO:0005789">
    <property type="term" value="C:endoplasmic reticulum membrane"/>
    <property type="evidence" value="ECO:0007669"/>
    <property type="project" value="UniProtKB-SubCell"/>
</dbReference>
<dbReference type="PROSITE" id="PS00805">
    <property type="entry name" value="CALRETICULIN_REPEAT"/>
    <property type="match status" value="1"/>
</dbReference>
<dbReference type="GO" id="GO:0036503">
    <property type="term" value="P:ERAD pathway"/>
    <property type="evidence" value="ECO:0007669"/>
    <property type="project" value="TreeGrafter"/>
</dbReference>
<evidence type="ECO:0000256" key="8">
    <source>
        <dbReference type="PIRSR" id="PIRSR601580-3"/>
    </source>
</evidence>
<evidence type="ECO:0000313" key="11">
    <source>
        <dbReference type="EMBL" id="CAG8452330.1"/>
    </source>
</evidence>
<feature type="compositionally biased region" description="Acidic residues" evidence="10">
    <location>
        <begin position="295"/>
        <end position="304"/>
    </location>
</feature>
<dbReference type="SUPFAM" id="SSF63887">
    <property type="entry name" value="P-domain of calnexin/calreticulin"/>
    <property type="match status" value="1"/>
</dbReference>
<organism evidence="11 12">
    <name type="scientific">Ambispora gerdemannii</name>
    <dbReference type="NCBI Taxonomy" id="144530"/>
    <lineage>
        <taxon>Eukaryota</taxon>
        <taxon>Fungi</taxon>
        <taxon>Fungi incertae sedis</taxon>
        <taxon>Mucoromycota</taxon>
        <taxon>Glomeromycotina</taxon>
        <taxon>Glomeromycetes</taxon>
        <taxon>Archaeosporales</taxon>
        <taxon>Ambisporaceae</taxon>
        <taxon>Ambispora</taxon>
    </lineage>
</organism>
<comment type="similarity">
    <text evidence="2 9">Belongs to the calreticulin family.</text>
</comment>
<name>A0A9N8VJT0_9GLOM</name>
<feature type="transmembrane region" description="Helical" evidence="9">
    <location>
        <begin position="488"/>
        <end position="510"/>
    </location>
</feature>
<dbReference type="FunFam" id="2.60.120.200:FF:000011">
    <property type="entry name" value="Probable calnexin"/>
    <property type="match status" value="1"/>
</dbReference>
<evidence type="ECO:0000313" key="12">
    <source>
        <dbReference type="Proteomes" id="UP000789831"/>
    </source>
</evidence>
<dbReference type="InterPro" id="IPR013320">
    <property type="entry name" value="ConA-like_dom_sf"/>
</dbReference>
<proteinExistence type="inferred from homology"/>
<feature type="disulfide bond" evidence="8">
    <location>
        <begin position="135"/>
        <end position="170"/>
    </location>
</feature>
<keyword evidence="4 9" id="KW-0256">Endoplasmic reticulum</keyword>
<comment type="subcellular location">
    <subcellularLocation>
        <location evidence="1">Endoplasmic reticulum membrane</location>
        <topology evidence="1">Single-pass membrane protein</topology>
    </subcellularLocation>
</comment>
<protein>
    <submittedName>
        <fullName evidence="11">7248_t:CDS:1</fullName>
    </submittedName>
</protein>
<dbReference type="AlphaFoldDB" id="A0A9N8VJT0"/>
<keyword evidence="7 9" id="KW-0143">Chaperone</keyword>
<dbReference type="SUPFAM" id="SSF49899">
    <property type="entry name" value="Concanavalin A-like lectins/glucanases"/>
    <property type="match status" value="2"/>
</dbReference>
<dbReference type="InterPro" id="IPR001580">
    <property type="entry name" value="Calret/calnex"/>
</dbReference>
<feature type="region of interest" description="Disordered" evidence="10">
    <location>
        <begin position="233"/>
        <end position="324"/>
    </location>
</feature>
<accession>A0A9N8VJT0</accession>
<evidence type="ECO:0000256" key="3">
    <source>
        <dbReference type="ARBA" id="ARBA00022692"/>
    </source>
</evidence>
<keyword evidence="5 9" id="KW-1133">Transmembrane helix</keyword>
<feature type="compositionally biased region" description="Basic and acidic residues" evidence="10">
    <location>
        <begin position="264"/>
        <end position="274"/>
    </location>
</feature>
<dbReference type="EMBL" id="CAJVPL010000134">
    <property type="protein sequence ID" value="CAG8452330.1"/>
    <property type="molecule type" value="Genomic_DNA"/>
</dbReference>
<dbReference type="PANTHER" id="PTHR11073:SF1">
    <property type="entry name" value="CALNEXIN 14D-RELATED"/>
    <property type="match status" value="1"/>
</dbReference>
<dbReference type="PRINTS" id="PR00626">
    <property type="entry name" value="CALRETICULIN"/>
</dbReference>
<keyword evidence="12" id="KW-1185">Reference proteome</keyword>
<dbReference type="GO" id="GO:0006457">
    <property type="term" value="P:protein folding"/>
    <property type="evidence" value="ECO:0007669"/>
    <property type="project" value="InterPro"/>
</dbReference>
<gene>
    <name evidence="11" type="ORF">AGERDE_LOCUS1802</name>
</gene>
<dbReference type="Gene3D" id="2.10.250.10">
    <property type="entry name" value="Calreticulin/calnexin, P domain"/>
    <property type="match status" value="1"/>
</dbReference>
<dbReference type="Gene3D" id="2.60.120.200">
    <property type="match status" value="1"/>
</dbReference>
<evidence type="ECO:0000256" key="10">
    <source>
        <dbReference type="SAM" id="MobiDB-lite"/>
    </source>
</evidence>
<evidence type="ECO:0000256" key="7">
    <source>
        <dbReference type="ARBA" id="ARBA00023186"/>
    </source>
</evidence>
<feature type="compositionally biased region" description="Basic and acidic residues" evidence="10">
    <location>
        <begin position="246"/>
        <end position="258"/>
    </location>
</feature>
<dbReference type="Proteomes" id="UP000789831">
    <property type="component" value="Unassembled WGS sequence"/>
</dbReference>
<dbReference type="GO" id="GO:0005509">
    <property type="term" value="F:calcium ion binding"/>
    <property type="evidence" value="ECO:0007669"/>
    <property type="project" value="InterPro"/>
</dbReference>
<dbReference type="OrthoDB" id="1938156at2759"/>
<evidence type="ECO:0000256" key="1">
    <source>
        <dbReference type="ARBA" id="ARBA00004389"/>
    </source>
</evidence>
<sequence length="549" mass="62069">MIPYNSFMQLHYLSRVVVWTQLSQTTTTTITDTSPTPEVDRIKFEATIIKAPFLEQFTSDWSKRWSPSEATKETKDRGEVFSYIGEWAVEEPTILPGIEGDTGLVVKSVAAFHAISAPFDEPLDNTDKTLKGLECGGAYLKLLTKSEKGIQAEEFSDQTPYTIMFGPDRCGNTNKVHFIFRHKNPKTGEYEEKHLTGAPSAKLSKTSTLYTLIVRPDNSFDLQINNVSEKSGSLLEDFTPPVNPTKEIDDPNDKKPADWVDTVKISDPDAKKPDDWDEDAPQSIPDEDAVKPDDWLEDEPETIPDPDSKKPEDWDDEEDGDWVPLTIENPKCETVSGCGPWKRPTKRNPAYKGKWYPPMIDNPAYKGLWAPRKIPNPDYFEDLKPAKFEEIAGIGFELWTMQNDILFDNIYIGHSEEDAKKFAEETWAVKYKIEKAAEDKDSDIPDDIDSSPTFWDDPIEFCQYHVNQFLSLLFEEPLEALKTYPETAGILGLIIVILFSLIGILFSLLTPTKKLVVPHKKTDEPTPDDPDADVGESMCLLLRFPGSKL</sequence>
<evidence type="ECO:0000256" key="5">
    <source>
        <dbReference type="ARBA" id="ARBA00022989"/>
    </source>
</evidence>
<dbReference type="GO" id="GO:0051082">
    <property type="term" value="F:unfolded protein binding"/>
    <property type="evidence" value="ECO:0007669"/>
    <property type="project" value="InterPro"/>
</dbReference>